<dbReference type="EMBL" id="FNBA01000003">
    <property type="protein sequence ID" value="SDE85270.1"/>
    <property type="molecule type" value="Genomic_DNA"/>
</dbReference>
<keyword evidence="4" id="KW-1185">Reference proteome</keyword>
<sequence length="358" mass="40747">MKDLKKDFPILNNYTYLNTASSGLISKPLFDWRRQQDLSLMEQSSIFRDQHKTHIECIRSSAARFFGASESEVALIPNFSFGFNTLLEGLPKNQKVLLLKMDYPSVTWPLENRDFDVCYAEIDENLEQNVEDAIAQHQPDIFAFSIVQYVSGIKMDLSFIKRLKAYHPELLIVADGTQFLGTSEFDFSESGMDVLGASTYKWMLSGYGNGLFFVKEEAQKRIFPKTIGFNSADAVFSKRDSFSFVKHFEPGHHDTLNYGSIEQSILYFEAIGMEVVSEKIKTLSEKARVAFTALGLLDSSVVNRKEHSNILNIKGDEKLFQKLKENKIICSLRGDGIRVGFHFYNTEEDLEKLLSVLA</sequence>
<dbReference type="Pfam" id="PF00266">
    <property type="entry name" value="Aminotran_5"/>
    <property type="match status" value="1"/>
</dbReference>
<dbReference type="Proteomes" id="UP000199321">
    <property type="component" value="Unassembled WGS sequence"/>
</dbReference>
<accession>A0A1G7GAX2</accession>
<dbReference type="RefSeq" id="WP_093143998.1">
    <property type="nucleotide sequence ID" value="NZ_BMWO01000003.1"/>
</dbReference>
<organism evidence="3 4">
    <name type="scientific">Ulvibacter litoralis</name>
    <dbReference type="NCBI Taxonomy" id="227084"/>
    <lineage>
        <taxon>Bacteria</taxon>
        <taxon>Pseudomonadati</taxon>
        <taxon>Bacteroidota</taxon>
        <taxon>Flavobacteriia</taxon>
        <taxon>Flavobacteriales</taxon>
        <taxon>Flavobacteriaceae</taxon>
        <taxon>Ulvibacter</taxon>
    </lineage>
</organism>
<dbReference type="SUPFAM" id="SSF53383">
    <property type="entry name" value="PLP-dependent transferases"/>
    <property type="match status" value="1"/>
</dbReference>
<dbReference type="InterPro" id="IPR015424">
    <property type="entry name" value="PyrdxlP-dep_Trfase"/>
</dbReference>
<evidence type="ECO:0000313" key="4">
    <source>
        <dbReference type="Proteomes" id="UP000199321"/>
    </source>
</evidence>
<feature type="domain" description="Aminotransferase class V" evidence="2">
    <location>
        <begin position="48"/>
        <end position="353"/>
    </location>
</feature>
<dbReference type="AlphaFoldDB" id="A0A1G7GAX2"/>
<dbReference type="InterPro" id="IPR015421">
    <property type="entry name" value="PyrdxlP-dep_Trfase_major"/>
</dbReference>
<proteinExistence type="predicted"/>
<evidence type="ECO:0000313" key="3">
    <source>
        <dbReference type="EMBL" id="SDE85270.1"/>
    </source>
</evidence>
<protein>
    <submittedName>
        <fullName evidence="3">Selenocysteine lyase/Cysteine desulfurase</fullName>
    </submittedName>
</protein>
<dbReference type="GO" id="GO:0016829">
    <property type="term" value="F:lyase activity"/>
    <property type="evidence" value="ECO:0007669"/>
    <property type="project" value="UniProtKB-KW"/>
</dbReference>
<dbReference type="Gene3D" id="3.90.1150.10">
    <property type="entry name" value="Aspartate Aminotransferase, domain 1"/>
    <property type="match status" value="1"/>
</dbReference>
<dbReference type="PANTHER" id="PTHR43586:SF15">
    <property type="entry name" value="BLR3095 PROTEIN"/>
    <property type="match status" value="1"/>
</dbReference>
<dbReference type="STRING" id="227084.SAMN05421855_10315"/>
<evidence type="ECO:0000256" key="1">
    <source>
        <dbReference type="ARBA" id="ARBA00022898"/>
    </source>
</evidence>
<dbReference type="PANTHER" id="PTHR43586">
    <property type="entry name" value="CYSTEINE DESULFURASE"/>
    <property type="match status" value="1"/>
</dbReference>
<keyword evidence="1" id="KW-0663">Pyridoxal phosphate</keyword>
<reference evidence="3 4" key="1">
    <citation type="submission" date="2016-10" db="EMBL/GenBank/DDBJ databases">
        <authorList>
            <person name="de Groot N.N."/>
        </authorList>
    </citation>
    <scope>NUCLEOTIDE SEQUENCE [LARGE SCALE GENOMIC DNA]</scope>
    <source>
        <strain evidence="3 4">DSM 16195</strain>
    </source>
</reference>
<dbReference type="InterPro" id="IPR015422">
    <property type="entry name" value="PyrdxlP-dep_Trfase_small"/>
</dbReference>
<name>A0A1G7GAX2_9FLAO</name>
<dbReference type="Gene3D" id="3.40.640.10">
    <property type="entry name" value="Type I PLP-dependent aspartate aminotransferase-like (Major domain)"/>
    <property type="match status" value="1"/>
</dbReference>
<evidence type="ECO:0000259" key="2">
    <source>
        <dbReference type="Pfam" id="PF00266"/>
    </source>
</evidence>
<gene>
    <name evidence="3" type="ORF">SAMN05421855_10315</name>
</gene>
<keyword evidence="3" id="KW-0456">Lyase</keyword>
<dbReference type="OrthoDB" id="513408at2"/>
<dbReference type="InterPro" id="IPR000192">
    <property type="entry name" value="Aminotrans_V_dom"/>
</dbReference>